<keyword evidence="6" id="KW-0067">ATP-binding</keyword>
<name>A0A5N6QHH4_9ROSI</name>
<keyword evidence="5" id="KW-0347">Helicase</keyword>
<dbReference type="GO" id="GO:0005524">
    <property type="term" value="F:ATP binding"/>
    <property type="evidence" value="ECO:0007669"/>
    <property type="project" value="UniProtKB-KW"/>
</dbReference>
<comment type="subcellular location">
    <subcellularLocation>
        <location evidence="1">Cytoplasm</location>
    </subcellularLocation>
</comment>
<organism evidence="9 10">
    <name type="scientific">Carpinus fangiana</name>
    <dbReference type="NCBI Taxonomy" id="176857"/>
    <lineage>
        <taxon>Eukaryota</taxon>
        <taxon>Viridiplantae</taxon>
        <taxon>Streptophyta</taxon>
        <taxon>Embryophyta</taxon>
        <taxon>Tracheophyta</taxon>
        <taxon>Spermatophyta</taxon>
        <taxon>Magnoliopsida</taxon>
        <taxon>eudicotyledons</taxon>
        <taxon>Gunneridae</taxon>
        <taxon>Pentapetalae</taxon>
        <taxon>rosids</taxon>
        <taxon>fabids</taxon>
        <taxon>Fagales</taxon>
        <taxon>Betulaceae</taxon>
        <taxon>Carpinus</taxon>
    </lineage>
</organism>
<dbReference type="EMBL" id="CM017321">
    <property type="protein sequence ID" value="KAE7998575.1"/>
    <property type="molecule type" value="Genomic_DNA"/>
</dbReference>
<gene>
    <name evidence="9" type="ORF">FH972_003109</name>
</gene>
<reference evidence="9 10" key="1">
    <citation type="submission" date="2019-06" db="EMBL/GenBank/DDBJ databases">
        <title>A chromosomal-level reference genome of Carpinus fangiana (Coryloideae, Betulaceae).</title>
        <authorList>
            <person name="Yang X."/>
            <person name="Wang Z."/>
            <person name="Zhang L."/>
            <person name="Hao G."/>
            <person name="Liu J."/>
            <person name="Yang Y."/>
        </authorList>
    </citation>
    <scope>NUCLEOTIDE SEQUENCE [LARGE SCALE GENOMIC DNA]</scope>
    <source>
        <strain evidence="9">Cfa_2016G</strain>
        <tissue evidence="9">Leaf</tissue>
    </source>
</reference>
<evidence type="ECO:0000313" key="10">
    <source>
        <dbReference type="Proteomes" id="UP000327013"/>
    </source>
</evidence>
<evidence type="ECO:0000256" key="2">
    <source>
        <dbReference type="ARBA" id="ARBA00022490"/>
    </source>
</evidence>
<evidence type="ECO:0000259" key="8">
    <source>
        <dbReference type="Pfam" id="PF21634"/>
    </source>
</evidence>
<dbReference type="OrthoDB" id="6513042at2759"/>
<keyword evidence="3" id="KW-0547">Nucleotide-binding</keyword>
<evidence type="ECO:0000313" key="9">
    <source>
        <dbReference type="EMBL" id="KAE7998575.1"/>
    </source>
</evidence>
<accession>A0A5N6QHH4</accession>
<keyword evidence="4" id="KW-0378">Hydrolase</keyword>
<dbReference type="GO" id="GO:0004386">
    <property type="term" value="F:helicase activity"/>
    <property type="evidence" value="ECO:0007669"/>
    <property type="project" value="UniProtKB-KW"/>
</dbReference>
<dbReference type="Pfam" id="PF21634">
    <property type="entry name" value="MOV-10_beta-barrel"/>
    <property type="match status" value="1"/>
</dbReference>
<proteinExistence type="predicted"/>
<dbReference type="Gene3D" id="3.40.50.300">
    <property type="entry name" value="P-loop containing nucleotide triphosphate hydrolases"/>
    <property type="match status" value="1"/>
</dbReference>
<evidence type="ECO:0000256" key="7">
    <source>
        <dbReference type="SAM" id="MobiDB-lite"/>
    </source>
</evidence>
<feature type="compositionally biased region" description="Low complexity" evidence="7">
    <location>
        <begin position="103"/>
        <end position="226"/>
    </location>
</feature>
<protein>
    <recommendedName>
        <fullName evidence="8">Helicase MOV-10-like beta-barrel domain-containing protein</fullName>
    </recommendedName>
</protein>
<dbReference type="PANTHER" id="PTHR45418:SF1">
    <property type="entry name" value="CANCER_TESTIS ANTIGEN 55"/>
    <property type="match status" value="1"/>
</dbReference>
<evidence type="ECO:0000256" key="6">
    <source>
        <dbReference type="ARBA" id="ARBA00022840"/>
    </source>
</evidence>
<evidence type="ECO:0000256" key="4">
    <source>
        <dbReference type="ARBA" id="ARBA00022801"/>
    </source>
</evidence>
<evidence type="ECO:0000256" key="5">
    <source>
        <dbReference type="ARBA" id="ARBA00022806"/>
    </source>
</evidence>
<sequence length="707" mass="78299">MGLFQGLWRRIFGSQDERRDDHNVRNRNPVYENHPVNTTPPNFPRSRVILVTRRASVDQPNVGDSPTTNPQHIQELLERSNEVHRSSTSSSPLPPTFSYRTFQSSYKPPQSSSSPSPSSANSTTSSSKPLPSFLKPSQSASKLSTPSSSSLKNPTYPSKSSASSSNLPPSSFSPSVSSPTYSKPPQSSPSLAPSSAEPLLSALKPVSSHKPSISSPKGLPSSSGPSQFPHNGPPSSSRPPPSSPWQTPAFKPILRMAPSYEINGETKASYVLEKGSPIYAIPEDIKGLIKKDIVPAVLKQPLSPSTYKHYFAALLYAEDFYSEKWCDFELKNVTLELHDAQICNSSNKHKNYNRNVEKDDKIFVVFEIDSVPEKRPFLLSRDLVYARPSGEKVEPFQGFVYRVEKSTRVLVEFGDDFHSQHCSTCKYDISFSFNRVCLKRAHQAVEAASDPLFLNFLFPECTSRENTLNPPARAYQKLGADEFSAVHRVLSFCSSPPYLLAGSLCVNSANKSLSKTGMVVREAVFKAYKNSPMNRILVCAPINSTCDVLNRSLKVKIPESDIFRANAAFREIDGVPIDILSSCIIEGECFACPALQHLMKYRIILSTFVSSFRLHSEGIAAGHFSHIFLVDTSSATEPEAMVALANLAVDNTAVIVTGAPNNQSSWVRSEMARKYGLRKSYFERLLELRPYRSPNNPMFITKLDDFD</sequence>
<dbReference type="GO" id="GO:0005737">
    <property type="term" value="C:cytoplasm"/>
    <property type="evidence" value="ECO:0007669"/>
    <property type="project" value="UniProtKB-SubCell"/>
</dbReference>
<feature type="region of interest" description="Disordered" evidence="7">
    <location>
        <begin position="79"/>
        <end position="248"/>
    </location>
</feature>
<dbReference type="AlphaFoldDB" id="A0A5N6QHH4"/>
<dbReference type="InterPro" id="IPR049080">
    <property type="entry name" value="MOV-10-like_beta-barrel"/>
</dbReference>
<evidence type="ECO:0000256" key="1">
    <source>
        <dbReference type="ARBA" id="ARBA00004496"/>
    </source>
</evidence>
<evidence type="ECO:0000256" key="3">
    <source>
        <dbReference type="ARBA" id="ARBA00022741"/>
    </source>
</evidence>
<feature type="region of interest" description="Disordered" evidence="7">
    <location>
        <begin position="19"/>
        <end position="44"/>
    </location>
</feature>
<keyword evidence="10" id="KW-1185">Reference proteome</keyword>
<dbReference type="Proteomes" id="UP000327013">
    <property type="component" value="Chromosome 1"/>
</dbReference>
<dbReference type="InterPro" id="IPR027417">
    <property type="entry name" value="P-loop_NTPase"/>
</dbReference>
<feature type="domain" description="Helicase MOV-10-like beta-barrel" evidence="8">
    <location>
        <begin position="357"/>
        <end position="431"/>
    </location>
</feature>
<keyword evidence="2" id="KW-0963">Cytoplasm</keyword>
<dbReference type="PANTHER" id="PTHR45418">
    <property type="entry name" value="CANCER/TESTIS ANTIGEN 55"/>
    <property type="match status" value="1"/>
</dbReference>
<dbReference type="GO" id="GO:0016787">
    <property type="term" value="F:hydrolase activity"/>
    <property type="evidence" value="ECO:0007669"/>
    <property type="project" value="UniProtKB-KW"/>
</dbReference>